<evidence type="ECO:0000256" key="2">
    <source>
        <dbReference type="ARBA" id="ARBA00023157"/>
    </source>
</evidence>
<dbReference type="Proteomes" id="UP000683360">
    <property type="component" value="Unassembled WGS sequence"/>
</dbReference>
<comment type="caution">
    <text evidence="4">The sequence shown here is derived from an EMBL/GenBank/DDBJ whole genome shotgun (WGS) entry which is preliminary data.</text>
</comment>
<dbReference type="EMBL" id="CAJPWZ010001599">
    <property type="protein sequence ID" value="CAG2218420.1"/>
    <property type="molecule type" value="Genomic_DNA"/>
</dbReference>
<dbReference type="InterPro" id="IPR036179">
    <property type="entry name" value="Ig-like_dom_sf"/>
</dbReference>
<evidence type="ECO:0000259" key="3">
    <source>
        <dbReference type="PROSITE" id="PS50835"/>
    </source>
</evidence>
<proteinExistence type="predicted"/>
<dbReference type="InterPro" id="IPR013783">
    <property type="entry name" value="Ig-like_fold"/>
</dbReference>
<evidence type="ECO:0000313" key="5">
    <source>
        <dbReference type="Proteomes" id="UP000683360"/>
    </source>
</evidence>
<dbReference type="OrthoDB" id="6083167at2759"/>
<dbReference type="SMART" id="SM00409">
    <property type="entry name" value="IG"/>
    <property type="match status" value="1"/>
</dbReference>
<sequence>MKAELKVKTGNASAVMSKQDIKMNVLYYCARIARYSVETFLLSPYTERRPPMIVAISKEVNATIKHSVTLECLADGNPSPVVTWMKDGNQTSDDSFNTMFDRSNIKLIKVDKNDAGTYQCVNPDHMLLIDSSISDSGYYQCIAKNDVGVDMAITRLQIILKDNVPKPPGHVTVTSVTCTGVCIRWFLPEYPKCCQSVLAILFSCSSLKSETSSSSPCSIDLKWDPLPPEICDGVITRYQIYVSKGGHDIMKNVSTAKHKYTIRVPKAAPNMRLYSSSPFSIDVEWDQSFVQCNGVNTGYQIYVSNGSHEIMQNVSSNNKASLSE</sequence>
<accession>A0A8S3SCD7</accession>
<dbReference type="SMART" id="SM00408">
    <property type="entry name" value="IGc2"/>
    <property type="match status" value="1"/>
</dbReference>
<dbReference type="AlphaFoldDB" id="A0A8S3SCD7"/>
<dbReference type="Gene3D" id="2.60.40.10">
    <property type="entry name" value="Immunoglobulins"/>
    <property type="match status" value="2"/>
</dbReference>
<dbReference type="InterPro" id="IPR036116">
    <property type="entry name" value="FN3_sf"/>
</dbReference>
<dbReference type="GO" id="GO:0005886">
    <property type="term" value="C:plasma membrane"/>
    <property type="evidence" value="ECO:0007669"/>
    <property type="project" value="TreeGrafter"/>
</dbReference>
<dbReference type="InterPro" id="IPR050958">
    <property type="entry name" value="Cell_Adh-Cytoskel_Orgn"/>
</dbReference>
<dbReference type="SUPFAM" id="SSF48726">
    <property type="entry name" value="Immunoglobulin"/>
    <property type="match status" value="1"/>
</dbReference>
<evidence type="ECO:0000256" key="1">
    <source>
        <dbReference type="ARBA" id="ARBA00022729"/>
    </source>
</evidence>
<dbReference type="Pfam" id="PF13927">
    <property type="entry name" value="Ig_3"/>
    <property type="match status" value="1"/>
</dbReference>
<gene>
    <name evidence="4" type="ORF">MEDL_31994</name>
</gene>
<dbReference type="InterPro" id="IPR003598">
    <property type="entry name" value="Ig_sub2"/>
</dbReference>
<dbReference type="InterPro" id="IPR007110">
    <property type="entry name" value="Ig-like_dom"/>
</dbReference>
<evidence type="ECO:0000313" key="4">
    <source>
        <dbReference type="EMBL" id="CAG2218420.1"/>
    </source>
</evidence>
<reference evidence="4" key="1">
    <citation type="submission" date="2021-03" db="EMBL/GenBank/DDBJ databases">
        <authorList>
            <person name="Bekaert M."/>
        </authorList>
    </citation>
    <scope>NUCLEOTIDE SEQUENCE</scope>
</reference>
<organism evidence="4 5">
    <name type="scientific">Mytilus edulis</name>
    <name type="common">Blue mussel</name>
    <dbReference type="NCBI Taxonomy" id="6550"/>
    <lineage>
        <taxon>Eukaryota</taxon>
        <taxon>Metazoa</taxon>
        <taxon>Spiralia</taxon>
        <taxon>Lophotrochozoa</taxon>
        <taxon>Mollusca</taxon>
        <taxon>Bivalvia</taxon>
        <taxon>Autobranchia</taxon>
        <taxon>Pteriomorphia</taxon>
        <taxon>Mytilida</taxon>
        <taxon>Mytiloidea</taxon>
        <taxon>Mytilidae</taxon>
        <taxon>Mytilinae</taxon>
        <taxon>Mytilus</taxon>
    </lineage>
</organism>
<dbReference type="GO" id="GO:0007156">
    <property type="term" value="P:homophilic cell adhesion via plasma membrane adhesion molecules"/>
    <property type="evidence" value="ECO:0007669"/>
    <property type="project" value="TreeGrafter"/>
</dbReference>
<feature type="domain" description="Ig-like" evidence="3">
    <location>
        <begin position="51"/>
        <end position="120"/>
    </location>
</feature>
<dbReference type="PANTHER" id="PTHR45080:SF8">
    <property type="entry name" value="IG-LIKE DOMAIN-CONTAINING PROTEIN"/>
    <property type="match status" value="1"/>
</dbReference>
<dbReference type="SUPFAM" id="SSF49265">
    <property type="entry name" value="Fibronectin type III"/>
    <property type="match status" value="1"/>
</dbReference>
<keyword evidence="1" id="KW-0732">Signal</keyword>
<dbReference type="InterPro" id="IPR003599">
    <property type="entry name" value="Ig_sub"/>
</dbReference>
<name>A0A8S3SCD7_MYTED</name>
<protein>
    <submittedName>
        <fullName evidence="4">IGDCC4</fullName>
    </submittedName>
</protein>
<keyword evidence="2" id="KW-1015">Disulfide bond</keyword>
<keyword evidence="5" id="KW-1185">Reference proteome</keyword>
<dbReference type="PROSITE" id="PS50835">
    <property type="entry name" value="IG_LIKE"/>
    <property type="match status" value="1"/>
</dbReference>
<dbReference type="PANTHER" id="PTHR45080">
    <property type="entry name" value="CONTACTIN 5"/>
    <property type="match status" value="1"/>
</dbReference>